<evidence type="ECO:0000313" key="3">
    <source>
        <dbReference type="Proteomes" id="UP000255234"/>
    </source>
</evidence>
<sequence length="561" mass="64341">MKLKLYIKPKWLLSLLAVALMIIYYLIFIQLPPATSVELQQNYKYKLILIPLDTRPPCQKMVVDAGKMAGVQIITPPSEIMDYYTKEGDTKKIQKWLMDNIDKSDGVIVSIDQLLHGGLLASRESGTKQDESQILLKFMRDLKTKAKDKPIYAFNVLPRITPPPTLESDSKKMIKISRLIDEISIFENEDDIKLLADLKEDIKQEDLDIYLDLFRRNTALNKELINLVKEGIITKLVIGQDDGEDFGIPNMEKKSLINYVHSLGISNDVVMITKGADEVALSLLANFVQTKTNYQPKVYVEYNDEKAMRIVMPFMAGSVGSTVEEKLVMANAKKVNSPQEAGLILYVFIGNDENMSTQRQSALKIKNYLEQGKKVALVDLSKHFSANEVLFPTLLKEDVPINELTSYAGWNTASNSIGTALANAVIYKAIRPTFNTTNDMLAVEYNRLNINYERFLEDYYYLKEVIDVMNITLKNHGYENVNDLDMEHNYIWMNKLLQSDMQKRANQLNNSEVFKMPFKVQTPEGVFDLTIRNLQVDVFFPWPRTFEVYLDVRLNLYRLNN</sequence>
<keyword evidence="1" id="KW-0812">Transmembrane</keyword>
<organism evidence="2 3">
    <name type="scientific">Megamonas hypermegale</name>
    <dbReference type="NCBI Taxonomy" id="158847"/>
    <lineage>
        <taxon>Bacteria</taxon>
        <taxon>Bacillati</taxon>
        <taxon>Bacillota</taxon>
        <taxon>Negativicutes</taxon>
        <taxon>Selenomonadales</taxon>
        <taxon>Selenomonadaceae</taxon>
        <taxon>Megamonas</taxon>
    </lineage>
</organism>
<accession>A0A378NT72</accession>
<dbReference type="Proteomes" id="UP000255234">
    <property type="component" value="Unassembled WGS sequence"/>
</dbReference>
<reference evidence="2 3" key="1">
    <citation type="submission" date="2018-06" db="EMBL/GenBank/DDBJ databases">
        <authorList>
            <consortium name="Pathogen Informatics"/>
            <person name="Doyle S."/>
        </authorList>
    </citation>
    <scope>NUCLEOTIDE SEQUENCE [LARGE SCALE GENOMIC DNA]</scope>
    <source>
        <strain evidence="2 3">NCTC10571</strain>
    </source>
</reference>
<dbReference type="InterPro" id="IPR025394">
    <property type="entry name" value="DUF4127"/>
</dbReference>
<evidence type="ECO:0008006" key="4">
    <source>
        <dbReference type="Google" id="ProtNLM"/>
    </source>
</evidence>
<protein>
    <recommendedName>
        <fullName evidence="4">DUF4127 family protein</fullName>
    </recommendedName>
</protein>
<keyword evidence="1" id="KW-1133">Transmembrane helix</keyword>
<gene>
    <name evidence="2" type="ORF">NCTC10571_01741</name>
</gene>
<dbReference type="EMBL" id="UGPP01000001">
    <property type="protein sequence ID" value="STY71583.1"/>
    <property type="molecule type" value="Genomic_DNA"/>
</dbReference>
<evidence type="ECO:0000256" key="1">
    <source>
        <dbReference type="SAM" id="Phobius"/>
    </source>
</evidence>
<dbReference type="AlphaFoldDB" id="A0A378NT72"/>
<dbReference type="RefSeq" id="WP_115151875.1">
    <property type="nucleotide sequence ID" value="NZ_UGPP01000001.1"/>
</dbReference>
<name>A0A378NT72_9FIRM</name>
<evidence type="ECO:0000313" key="2">
    <source>
        <dbReference type="EMBL" id="STY71583.1"/>
    </source>
</evidence>
<keyword evidence="1" id="KW-0472">Membrane</keyword>
<feature type="transmembrane region" description="Helical" evidence="1">
    <location>
        <begin position="12"/>
        <end position="31"/>
    </location>
</feature>
<dbReference type="Pfam" id="PF13552">
    <property type="entry name" value="DUF4127"/>
    <property type="match status" value="1"/>
</dbReference>
<proteinExistence type="predicted"/>